<dbReference type="RefSeq" id="WP_196080779.1">
    <property type="nucleotide sequence ID" value="NZ_JADPVI010000004.1"/>
</dbReference>
<gene>
    <name evidence="4" type="ORF">IV494_14300</name>
</gene>
<accession>A0ABS0FF46</accession>
<evidence type="ECO:0000313" key="4">
    <source>
        <dbReference type="EMBL" id="MBF8458351.1"/>
    </source>
</evidence>
<dbReference type="InterPro" id="IPR026444">
    <property type="entry name" value="Secre_tail"/>
</dbReference>
<evidence type="ECO:0000259" key="3">
    <source>
        <dbReference type="Pfam" id="PF18962"/>
    </source>
</evidence>
<dbReference type="Proteomes" id="UP000660070">
    <property type="component" value="Unassembled WGS sequence"/>
</dbReference>
<evidence type="ECO:0000256" key="2">
    <source>
        <dbReference type="SAM" id="SignalP"/>
    </source>
</evidence>
<feature type="chain" id="PRO_5046069805" evidence="2">
    <location>
        <begin position="19"/>
        <end position="344"/>
    </location>
</feature>
<evidence type="ECO:0000256" key="1">
    <source>
        <dbReference type="ARBA" id="ARBA00022729"/>
    </source>
</evidence>
<feature type="signal peptide" evidence="2">
    <location>
        <begin position="1"/>
        <end position="18"/>
    </location>
</feature>
<feature type="domain" description="Secretion system C-terminal sorting" evidence="3">
    <location>
        <begin position="276"/>
        <end position="338"/>
    </location>
</feature>
<protein>
    <submittedName>
        <fullName evidence="4">T9SS type A sorting domain-containing protein</fullName>
    </submittedName>
</protein>
<keyword evidence="1 2" id="KW-0732">Signal</keyword>
<evidence type="ECO:0000313" key="5">
    <source>
        <dbReference type="Proteomes" id="UP000660070"/>
    </source>
</evidence>
<name>A0ABS0FF46_9FLAO</name>
<keyword evidence="5" id="KW-1185">Reference proteome</keyword>
<dbReference type="EMBL" id="JADPVI010000004">
    <property type="protein sequence ID" value="MBF8458351.1"/>
    <property type="molecule type" value="Genomic_DNA"/>
</dbReference>
<dbReference type="Pfam" id="PF18962">
    <property type="entry name" value="Por_Secre_tail"/>
    <property type="match status" value="1"/>
</dbReference>
<sequence length="344" mass="35939">MKKISTLLLLGAISLIQAQILFSDDLASYTAGQLLSSQGTWTNNSSTYGGGTCAGSGCTNTTVMAGALNYTNYISSATTNVAAIKPNQDAVGTPLTTPLIMPATSSTIYYSFLINASVVPTGTPGDVLRALAGGNFNTVIRMQLKNAAGGFTIGGSKNSGTNVYSSTVYPLNTTHLIVIKYTVNSGSTSDDVLKFYVNPTAAAEPATADATISAGSDYAATFTMDRFLLRTNTAGVPTMSAGAFKVAQTYSDLFVSGTLATNNSAQTTKSISIKENPVTDYLKLNIDKTFDSKNATVSIVDASGRVVRSEGLSENINVKSLKAGVYFVQINGGNNKSSLRFIKK</sequence>
<comment type="caution">
    <text evidence="4">The sequence shown here is derived from an EMBL/GenBank/DDBJ whole genome shotgun (WGS) entry which is preliminary data.</text>
</comment>
<organism evidence="4 5">
    <name type="scientific">Kaistella gelatinilytica</name>
    <dbReference type="NCBI Taxonomy" id="2787636"/>
    <lineage>
        <taxon>Bacteria</taxon>
        <taxon>Pseudomonadati</taxon>
        <taxon>Bacteroidota</taxon>
        <taxon>Flavobacteriia</taxon>
        <taxon>Flavobacteriales</taxon>
        <taxon>Weeksellaceae</taxon>
        <taxon>Chryseobacterium group</taxon>
        <taxon>Kaistella</taxon>
    </lineage>
</organism>
<proteinExistence type="predicted"/>
<dbReference type="NCBIfam" id="TIGR04183">
    <property type="entry name" value="Por_Secre_tail"/>
    <property type="match status" value="1"/>
</dbReference>
<reference evidence="4 5" key="1">
    <citation type="submission" date="2020-11" db="EMBL/GenBank/DDBJ databases">
        <title>Kaistella gelatinilytica sp. nov., a flavobacterium isolated from Antarctic Soil.</title>
        <authorList>
            <person name="Li J."/>
        </authorList>
    </citation>
    <scope>NUCLEOTIDE SEQUENCE [LARGE SCALE GENOMIC DNA]</scope>
    <source>
        <strain evidence="4 5">G5-32</strain>
    </source>
</reference>